<proteinExistence type="predicted"/>
<dbReference type="EMBL" id="KL142379">
    <property type="protein sequence ID" value="KDR76190.1"/>
    <property type="molecule type" value="Genomic_DNA"/>
</dbReference>
<evidence type="ECO:0000313" key="2">
    <source>
        <dbReference type="Proteomes" id="UP000027222"/>
    </source>
</evidence>
<name>A0A067SZ16_GALM3</name>
<accession>A0A067SZ16</accession>
<reference evidence="2" key="1">
    <citation type="journal article" date="2014" name="Proc. Natl. Acad. Sci. U.S.A.">
        <title>Extensive sampling of basidiomycete genomes demonstrates inadequacy of the white-rot/brown-rot paradigm for wood decay fungi.</title>
        <authorList>
            <person name="Riley R."/>
            <person name="Salamov A.A."/>
            <person name="Brown D.W."/>
            <person name="Nagy L.G."/>
            <person name="Floudas D."/>
            <person name="Held B.W."/>
            <person name="Levasseur A."/>
            <person name="Lombard V."/>
            <person name="Morin E."/>
            <person name="Otillar R."/>
            <person name="Lindquist E.A."/>
            <person name="Sun H."/>
            <person name="LaButti K.M."/>
            <person name="Schmutz J."/>
            <person name="Jabbour D."/>
            <person name="Luo H."/>
            <person name="Baker S.E."/>
            <person name="Pisabarro A.G."/>
            <person name="Walton J.D."/>
            <person name="Blanchette R.A."/>
            <person name="Henrissat B."/>
            <person name="Martin F."/>
            <person name="Cullen D."/>
            <person name="Hibbett D.S."/>
            <person name="Grigoriev I.V."/>
        </authorList>
    </citation>
    <scope>NUCLEOTIDE SEQUENCE [LARGE SCALE GENOMIC DNA]</scope>
    <source>
        <strain evidence="2">CBS 339.88</strain>
    </source>
</reference>
<evidence type="ECO:0000313" key="1">
    <source>
        <dbReference type="EMBL" id="KDR76190.1"/>
    </source>
</evidence>
<dbReference type="HOGENOM" id="CLU_2638216_0_0_1"/>
<gene>
    <name evidence="1" type="ORF">GALMADRAFT_247420</name>
</gene>
<keyword evidence="2" id="KW-1185">Reference proteome</keyword>
<dbReference type="Proteomes" id="UP000027222">
    <property type="component" value="Unassembled WGS sequence"/>
</dbReference>
<protein>
    <submittedName>
        <fullName evidence="1">Uncharacterized protein</fullName>
    </submittedName>
</protein>
<sequence>MDWKQKVCNQISCGVSKLICACGGWDHALGVPHSLCHRDYSNAPHPVVVSRSTALLQMDDRKCLPSSKQLIAYPSQT</sequence>
<dbReference type="AlphaFoldDB" id="A0A067SZ16"/>
<organism evidence="1 2">
    <name type="scientific">Galerina marginata (strain CBS 339.88)</name>
    <dbReference type="NCBI Taxonomy" id="685588"/>
    <lineage>
        <taxon>Eukaryota</taxon>
        <taxon>Fungi</taxon>
        <taxon>Dikarya</taxon>
        <taxon>Basidiomycota</taxon>
        <taxon>Agaricomycotina</taxon>
        <taxon>Agaricomycetes</taxon>
        <taxon>Agaricomycetidae</taxon>
        <taxon>Agaricales</taxon>
        <taxon>Agaricineae</taxon>
        <taxon>Strophariaceae</taxon>
        <taxon>Galerina</taxon>
    </lineage>
</organism>